<dbReference type="InterPro" id="IPR017853">
    <property type="entry name" value="GH"/>
</dbReference>
<evidence type="ECO:0000313" key="2">
    <source>
        <dbReference type="EMBL" id="KAK1171057.1"/>
    </source>
</evidence>
<protein>
    <submittedName>
        <fullName evidence="2">Neutral and basic amino acid transport protein rBAT</fullName>
    </submittedName>
</protein>
<dbReference type="SUPFAM" id="SSF51445">
    <property type="entry name" value="(Trans)glycosidases"/>
    <property type="match status" value="2"/>
</dbReference>
<gene>
    <name evidence="2" type="primary">SLC3A1</name>
    <name evidence="2" type="ORF">AOXY_G8048</name>
</gene>
<dbReference type="EMBL" id="JAGXEW010000006">
    <property type="protein sequence ID" value="KAK1171057.1"/>
    <property type="molecule type" value="Genomic_DNA"/>
</dbReference>
<dbReference type="AlphaFoldDB" id="A0AAD8LNP5"/>
<dbReference type="PANTHER" id="PTHR10357:SF179">
    <property type="entry name" value="NEUTRAL AND BASIC AMINO ACID TRANSPORT PROTEIN RBAT"/>
    <property type="match status" value="1"/>
</dbReference>
<dbReference type="Proteomes" id="UP001230051">
    <property type="component" value="Unassembled WGS sequence"/>
</dbReference>
<dbReference type="Pfam" id="PF00128">
    <property type="entry name" value="Alpha-amylase"/>
    <property type="match status" value="2"/>
</dbReference>
<name>A0AAD8LNP5_ACIOX</name>
<dbReference type="Gene3D" id="3.20.20.80">
    <property type="entry name" value="Glycosidases"/>
    <property type="match status" value="2"/>
</dbReference>
<feature type="domain" description="Glycosyl hydrolase family 13 catalytic" evidence="1">
    <location>
        <begin position="1"/>
        <end position="35"/>
    </location>
</feature>
<evidence type="ECO:0000259" key="1">
    <source>
        <dbReference type="Pfam" id="PF00128"/>
    </source>
</evidence>
<accession>A0AAD8LNP5</accession>
<sequence length="94" mass="10779">MKEFGYDVEDFREIDPIFGTMEDFDNLLSSIHDRGSWRPKPTTTKYVNVINMLLLTLPGTPTSYYGEEIGMENIAVSEDQIQDPFEKSDPVSVR</sequence>
<evidence type="ECO:0000313" key="3">
    <source>
        <dbReference type="Proteomes" id="UP001230051"/>
    </source>
</evidence>
<feature type="domain" description="Glycosyl hydrolase family 13 catalytic" evidence="1">
    <location>
        <begin position="45"/>
        <end position="84"/>
    </location>
</feature>
<organism evidence="2 3">
    <name type="scientific">Acipenser oxyrinchus oxyrinchus</name>
    <dbReference type="NCBI Taxonomy" id="40147"/>
    <lineage>
        <taxon>Eukaryota</taxon>
        <taxon>Metazoa</taxon>
        <taxon>Chordata</taxon>
        <taxon>Craniata</taxon>
        <taxon>Vertebrata</taxon>
        <taxon>Euteleostomi</taxon>
        <taxon>Actinopterygii</taxon>
        <taxon>Chondrostei</taxon>
        <taxon>Acipenseriformes</taxon>
        <taxon>Acipenseridae</taxon>
        <taxon>Acipenser</taxon>
    </lineage>
</organism>
<dbReference type="PANTHER" id="PTHR10357">
    <property type="entry name" value="ALPHA-AMYLASE FAMILY MEMBER"/>
    <property type="match status" value="1"/>
</dbReference>
<dbReference type="GO" id="GO:0006865">
    <property type="term" value="P:amino acid transport"/>
    <property type="evidence" value="ECO:0007669"/>
    <property type="project" value="TreeGrafter"/>
</dbReference>
<comment type="caution">
    <text evidence="2">The sequence shown here is derived from an EMBL/GenBank/DDBJ whole genome shotgun (WGS) entry which is preliminary data.</text>
</comment>
<dbReference type="GO" id="GO:0005975">
    <property type="term" value="P:carbohydrate metabolic process"/>
    <property type="evidence" value="ECO:0007669"/>
    <property type="project" value="InterPro"/>
</dbReference>
<dbReference type="InterPro" id="IPR006047">
    <property type="entry name" value="GH13_cat_dom"/>
</dbReference>
<keyword evidence="3" id="KW-1185">Reference proteome</keyword>
<reference evidence="2" key="1">
    <citation type="submission" date="2022-02" db="EMBL/GenBank/DDBJ databases">
        <title>Atlantic sturgeon de novo genome assembly.</title>
        <authorList>
            <person name="Stock M."/>
            <person name="Klopp C."/>
            <person name="Guiguen Y."/>
            <person name="Cabau C."/>
            <person name="Parinello H."/>
            <person name="Santidrian Yebra-Pimentel E."/>
            <person name="Kuhl H."/>
            <person name="Dirks R.P."/>
            <person name="Guessner J."/>
            <person name="Wuertz S."/>
            <person name="Du K."/>
            <person name="Schartl M."/>
        </authorList>
    </citation>
    <scope>NUCLEOTIDE SEQUENCE</scope>
    <source>
        <strain evidence="2">STURGEONOMICS-FGT-2020</strain>
        <tissue evidence="2">Whole blood</tissue>
    </source>
</reference>
<proteinExistence type="predicted"/>